<sequence>MATFAARACLLVTLQLALAECLSMEDMLASDDVCANGDESCSLRLLQVDISKVAGATVQAKGRAEDQAAKALAHGSNTTTIDNNTAIEPVLHASVVAGCSAADEALMAKFGSGNADGTFPKILANCGKGAYSFWRGFTDSDMQSCIQEKTGISSTCASCGVLQGRYAYDHCKFQCLFGITAEVAQCTGVTNPTVEQC</sequence>
<dbReference type="Proteomes" id="UP000626109">
    <property type="component" value="Unassembled WGS sequence"/>
</dbReference>
<organism evidence="2 3">
    <name type="scientific">Polarella glacialis</name>
    <name type="common">Dinoflagellate</name>
    <dbReference type="NCBI Taxonomy" id="89957"/>
    <lineage>
        <taxon>Eukaryota</taxon>
        <taxon>Sar</taxon>
        <taxon>Alveolata</taxon>
        <taxon>Dinophyceae</taxon>
        <taxon>Suessiales</taxon>
        <taxon>Suessiaceae</taxon>
        <taxon>Polarella</taxon>
    </lineage>
</organism>
<dbReference type="EMBL" id="CAJNNW010025771">
    <property type="protein sequence ID" value="CAE8679541.1"/>
    <property type="molecule type" value="Genomic_DNA"/>
</dbReference>
<evidence type="ECO:0000313" key="2">
    <source>
        <dbReference type="EMBL" id="CAE8679541.1"/>
    </source>
</evidence>
<gene>
    <name evidence="2" type="ORF">PGLA2088_LOCUS21414</name>
</gene>
<name>A0A813JGI6_POLGL</name>
<evidence type="ECO:0000313" key="3">
    <source>
        <dbReference type="Proteomes" id="UP000626109"/>
    </source>
</evidence>
<evidence type="ECO:0000256" key="1">
    <source>
        <dbReference type="SAM" id="SignalP"/>
    </source>
</evidence>
<keyword evidence="1" id="KW-0732">Signal</keyword>
<feature type="non-terminal residue" evidence="2">
    <location>
        <position position="1"/>
    </location>
</feature>
<feature type="chain" id="PRO_5032865827" evidence="1">
    <location>
        <begin position="20"/>
        <end position="197"/>
    </location>
</feature>
<accession>A0A813JGI6</accession>
<reference evidence="2" key="1">
    <citation type="submission" date="2021-02" db="EMBL/GenBank/DDBJ databases">
        <authorList>
            <person name="Dougan E. K."/>
            <person name="Rhodes N."/>
            <person name="Thang M."/>
            <person name="Chan C."/>
        </authorList>
    </citation>
    <scope>NUCLEOTIDE SEQUENCE</scope>
</reference>
<proteinExistence type="predicted"/>
<feature type="signal peptide" evidence="1">
    <location>
        <begin position="1"/>
        <end position="19"/>
    </location>
</feature>
<comment type="caution">
    <text evidence="2">The sequence shown here is derived from an EMBL/GenBank/DDBJ whole genome shotgun (WGS) entry which is preliminary data.</text>
</comment>
<protein>
    <submittedName>
        <fullName evidence="2">Uncharacterized protein</fullName>
    </submittedName>
</protein>
<dbReference type="AlphaFoldDB" id="A0A813JGI6"/>